<proteinExistence type="predicted"/>
<dbReference type="GO" id="GO:0008233">
    <property type="term" value="F:peptidase activity"/>
    <property type="evidence" value="ECO:0007669"/>
    <property type="project" value="UniProtKB-KW"/>
</dbReference>
<dbReference type="EMBL" id="AP006838">
    <property type="protein sequence ID" value="BAD82797.1"/>
    <property type="molecule type" value="Genomic_DNA"/>
</dbReference>
<keyword evidence="1" id="KW-0378">Hydrolase</keyword>
<accession>Q5N6V9</accession>
<name>Q5N6V9_ORYSJ</name>
<sequence length="170" mass="19134">MAGLLEKSTSIGVREIILLAHWFLHQYVAISRTATSIGVREIIPLAHWFSHQYVAISRTATSIGVREIIPLAYWFLHQWLRNSYDWSSTGSVAVLVPQLQMIEGHLLTGSQPVDRSDLSYICFKWSNYDYCLVLDQRCSVSPATSALSGQVTTTAWFSTSDVAFLRLLPL</sequence>
<protein>
    <submittedName>
        <fullName evidence="1">Ulp1 protease-like</fullName>
    </submittedName>
</protein>
<dbReference type="Proteomes" id="UP000817658">
    <property type="component" value="Chromosome 1"/>
</dbReference>
<gene>
    <name evidence="1" type="primary">OSJNOa013M08.2</name>
</gene>
<evidence type="ECO:0000313" key="1">
    <source>
        <dbReference type="EMBL" id="BAD82797.1"/>
    </source>
</evidence>
<reference evidence="1" key="1">
    <citation type="submission" date="2004-04" db="EMBL/GenBank/DDBJ databases">
        <title>Oryza sativa nipponbare(GA3) genomic DNA, chromosome 1, fosmid clone:OSJNOa013M08.</title>
        <authorList>
            <person name="Sasaki T."/>
            <person name="Matsumoto T."/>
            <person name="Fujisawa M."/>
        </authorList>
    </citation>
    <scope>NUCLEOTIDE SEQUENCE</scope>
</reference>
<keyword evidence="1" id="KW-0645">Protease</keyword>
<dbReference type="GO" id="GO:0006508">
    <property type="term" value="P:proteolysis"/>
    <property type="evidence" value="ECO:0007669"/>
    <property type="project" value="UniProtKB-KW"/>
</dbReference>
<organism evidence="1">
    <name type="scientific">Oryza sativa subsp. japonica</name>
    <name type="common">Rice</name>
    <dbReference type="NCBI Taxonomy" id="39947"/>
    <lineage>
        <taxon>Eukaryota</taxon>
        <taxon>Viridiplantae</taxon>
        <taxon>Streptophyta</taxon>
        <taxon>Embryophyta</taxon>
        <taxon>Tracheophyta</taxon>
        <taxon>Spermatophyta</taxon>
        <taxon>Magnoliopsida</taxon>
        <taxon>Liliopsida</taxon>
        <taxon>Poales</taxon>
        <taxon>Poaceae</taxon>
        <taxon>BOP clade</taxon>
        <taxon>Oryzoideae</taxon>
        <taxon>Oryzeae</taxon>
        <taxon>Oryzinae</taxon>
        <taxon>Oryza</taxon>
        <taxon>Oryza sativa</taxon>
    </lineage>
</organism>
<dbReference type="AlphaFoldDB" id="Q5N6V9"/>